<name>A0A1G2Q1T7_9BACT</name>
<protein>
    <recommendedName>
        <fullName evidence="2">Double zinc ribbon domain-containing protein</fullName>
    </recommendedName>
</protein>
<sequence length="230" mass="24931">MPLIDLFFPPICVGCARELPSDSSGLCGSCSATVPELEAPRCPHCAARLPAGILNRDCRTALALHRFFAVAPYRHPMVRAAIDAFKYESVESLAVPLATLLKRSLETALPQARNPLLVPIPMHERRLRSRGFNQAALLARVLGALLHLPENEQILARSRDTDQQAKLPHAARAENIRGAFTVIAEKKVDASSTIILIDDVVTTGATMKEAAVTLHRAGAREIWGTAVSYG</sequence>
<dbReference type="Gene3D" id="3.40.50.2020">
    <property type="match status" value="1"/>
</dbReference>
<dbReference type="PANTHER" id="PTHR47505:SF1">
    <property type="entry name" value="DNA UTILIZATION PROTEIN YHGH"/>
    <property type="match status" value="1"/>
</dbReference>
<proteinExistence type="inferred from homology"/>
<dbReference type="InterPro" id="IPR051910">
    <property type="entry name" value="ComF/GntX_DNA_util-trans"/>
</dbReference>
<reference evidence="3 4" key="1">
    <citation type="journal article" date="2016" name="Nat. Commun.">
        <title>Thousands of microbial genomes shed light on interconnected biogeochemical processes in an aquifer system.</title>
        <authorList>
            <person name="Anantharaman K."/>
            <person name="Brown C.T."/>
            <person name="Hug L.A."/>
            <person name="Sharon I."/>
            <person name="Castelle C.J."/>
            <person name="Probst A.J."/>
            <person name="Thomas B.C."/>
            <person name="Singh A."/>
            <person name="Wilkins M.J."/>
            <person name="Karaoz U."/>
            <person name="Brodie E.L."/>
            <person name="Williams K.H."/>
            <person name="Hubbard S.S."/>
            <person name="Banfield J.F."/>
        </authorList>
    </citation>
    <scope>NUCLEOTIDE SEQUENCE [LARGE SCALE GENOMIC DNA]</scope>
</reference>
<accession>A0A1G2Q1T7</accession>
<dbReference type="InterPro" id="IPR044005">
    <property type="entry name" value="DZR_2"/>
</dbReference>
<dbReference type="SUPFAM" id="SSF53271">
    <property type="entry name" value="PRTase-like"/>
    <property type="match status" value="1"/>
</dbReference>
<dbReference type="CDD" id="cd06223">
    <property type="entry name" value="PRTases_typeI"/>
    <property type="match status" value="1"/>
</dbReference>
<dbReference type="InterPro" id="IPR029057">
    <property type="entry name" value="PRTase-like"/>
</dbReference>
<dbReference type="InterPro" id="IPR000836">
    <property type="entry name" value="PRTase_dom"/>
</dbReference>
<evidence type="ECO:0000313" key="3">
    <source>
        <dbReference type="EMBL" id="OHA53999.1"/>
    </source>
</evidence>
<dbReference type="Pfam" id="PF18912">
    <property type="entry name" value="DZR_2"/>
    <property type="match status" value="1"/>
</dbReference>
<evidence type="ECO:0000259" key="2">
    <source>
        <dbReference type="Pfam" id="PF18912"/>
    </source>
</evidence>
<dbReference type="Proteomes" id="UP000177865">
    <property type="component" value="Unassembled WGS sequence"/>
</dbReference>
<feature type="domain" description="Double zinc ribbon" evidence="2">
    <location>
        <begin position="3"/>
        <end position="59"/>
    </location>
</feature>
<dbReference type="PANTHER" id="PTHR47505">
    <property type="entry name" value="DNA UTILIZATION PROTEIN YHGH"/>
    <property type="match status" value="1"/>
</dbReference>
<comment type="caution">
    <text evidence="3">The sequence shown here is derived from an EMBL/GenBank/DDBJ whole genome shotgun (WGS) entry which is preliminary data.</text>
</comment>
<gene>
    <name evidence="3" type="ORF">A2991_03850</name>
</gene>
<dbReference type="AlphaFoldDB" id="A0A1G2Q1T7"/>
<evidence type="ECO:0000256" key="1">
    <source>
        <dbReference type="ARBA" id="ARBA00008007"/>
    </source>
</evidence>
<organism evidence="3 4">
    <name type="scientific">Candidatus Terrybacteria bacterium RIFCSPLOWO2_01_FULL_58_14</name>
    <dbReference type="NCBI Taxonomy" id="1802369"/>
    <lineage>
        <taxon>Bacteria</taxon>
        <taxon>Candidatus Terryibacteriota</taxon>
    </lineage>
</organism>
<dbReference type="EMBL" id="MHSZ01000005">
    <property type="protein sequence ID" value="OHA53999.1"/>
    <property type="molecule type" value="Genomic_DNA"/>
</dbReference>
<comment type="similarity">
    <text evidence="1">Belongs to the ComF/GntX family.</text>
</comment>
<evidence type="ECO:0000313" key="4">
    <source>
        <dbReference type="Proteomes" id="UP000177865"/>
    </source>
</evidence>